<dbReference type="GO" id="GO:0016020">
    <property type="term" value="C:membrane"/>
    <property type="evidence" value="ECO:0007669"/>
    <property type="project" value="UniProtKB-SubCell"/>
</dbReference>
<feature type="transmembrane region" description="Helical" evidence="9">
    <location>
        <begin position="48"/>
        <end position="76"/>
    </location>
</feature>
<feature type="transmembrane region" description="Helical" evidence="9">
    <location>
        <begin position="410"/>
        <end position="430"/>
    </location>
</feature>
<evidence type="ECO:0000256" key="4">
    <source>
        <dbReference type="ARBA" id="ARBA00022597"/>
    </source>
</evidence>
<dbReference type="InterPro" id="IPR003663">
    <property type="entry name" value="Sugar/inositol_transpt"/>
</dbReference>
<evidence type="ECO:0000256" key="3">
    <source>
        <dbReference type="ARBA" id="ARBA00022448"/>
    </source>
</evidence>
<dbReference type="PANTHER" id="PTHR48022">
    <property type="entry name" value="PLASTIDIC GLUCOSE TRANSPORTER 4"/>
    <property type="match status" value="1"/>
</dbReference>
<dbReference type="Pfam" id="PF00083">
    <property type="entry name" value="Sugar_tr"/>
    <property type="match status" value="1"/>
</dbReference>
<comment type="similarity">
    <text evidence="2">Belongs to the major facilitator superfamily. Sugar transporter (TC 2.A.1.1) family.</text>
</comment>
<dbReference type="SUPFAM" id="SSF103473">
    <property type="entry name" value="MFS general substrate transporter"/>
    <property type="match status" value="1"/>
</dbReference>
<dbReference type="InterPro" id="IPR005828">
    <property type="entry name" value="MFS_sugar_transport-like"/>
</dbReference>
<evidence type="ECO:0000256" key="9">
    <source>
        <dbReference type="SAM" id="Phobius"/>
    </source>
</evidence>
<dbReference type="FunFam" id="1.20.1250.20:FF:000254">
    <property type="entry name" value="MAL31p Maltose permease"/>
    <property type="match status" value="1"/>
</dbReference>
<feature type="transmembrane region" description="Helical" evidence="9">
    <location>
        <begin position="442"/>
        <end position="459"/>
    </location>
</feature>
<dbReference type="GO" id="GO:0005351">
    <property type="term" value="F:carbohydrate:proton symporter activity"/>
    <property type="evidence" value="ECO:0007669"/>
    <property type="project" value="TreeGrafter"/>
</dbReference>
<proteinExistence type="inferred from homology"/>
<evidence type="ECO:0000256" key="8">
    <source>
        <dbReference type="SAM" id="MobiDB-lite"/>
    </source>
</evidence>
<dbReference type="InterPro" id="IPR050360">
    <property type="entry name" value="MFS_Sugar_Transporters"/>
</dbReference>
<evidence type="ECO:0000256" key="7">
    <source>
        <dbReference type="ARBA" id="ARBA00023136"/>
    </source>
</evidence>
<comment type="subcellular location">
    <subcellularLocation>
        <location evidence="1">Membrane</location>
        <topology evidence="1">Multi-pass membrane protein</topology>
    </subcellularLocation>
</comment>
<dbReference type="InterPro" id="IPR036259">
    <property type="entry name" value="MFS_trans_sf"/>
</dbReference>
<dbReference type="EMBL" id="RYZI01000308">
    <property type="protein sequence ID" value="RWA06778.1"/>
    <property type="molecule type" value="Genomic_DNA"/>
</dbReference>
<evidence type="ECO:0000256" key="6">
    <source>
        <dbReference type="ARBA" id="ARBA00022989"/>
    </source>
</evidence>
<evidence type="ECO:0000256" key="2">
    <source>
        <dbReference type="ARBA" id="ARBA00010992"/>
    </source>
</evidence>
<dbReference type="NCBIfam" id="TIGR00879">
    <property type="entry name" value="SP"/>
    <property type="match status" value="1"/>
</dbReference>
<feature type="transmembrane region" description="Helical" evidence="9">
    <location>
        <begin position="471"/>
        <end position="487"/>
    </location>
</feature>
<feature type="transmembrane region" description="Helical" evidence="9">
    <location>
        <begin position="129"/>
        <end position="147"/>
    </location>
</feature>
<keyword evidence="7 9" id="KW-0472">Membrane</keyword>
<feature type="transmembrane region" description="Helical" evidence="9">
    <location>
        <begin position="370"/>
        <end position="390"/>
    </location>
</feature>
<accession>A0A439CXC8</accession>
<reference evidence="11 12" key="1">
    <citation type="submission" date="2018-12" db="EMBL/GenBank/DDBJ databases">
        <title>Draft genome sequence of Xylaria grammica IHI A82.</title>
        <authorList>
            <person name="Buettner E."/>
            <person name="Kellner H."/>
        </authorList>
    </citation>
    <scope>NUCLEOTIDE SEQUENCE [LARGE SCALE GENOMIC DNA]</scope>
    <source>
        <strain evidence="11 12">IHI A82</strain>
    </source>
</reference>
<keyword evidence="5 9" id="KW-0812">Transmembrane</keyword>
<organism evidence="11 12">
    <name type="scientific">Xylaria grammica</name>
    <dbReference type="NCBI Taxonomy" id="363999"/>
    <lineage>
        <taxon>Eukaryota</taxon>
        <taxon>Fungi</taxon>
        <taxon>Dikarya</taxon>
        <taxon>Ascomycota</taxon>
        <taxon>Pezizomycotina</taxon>
        <taxon>Sordariomycetes</taxon>
        <taxon>Xylariomycetidae</taxon>
        <taxon>Xylariales</taxon>
        <taxon>Xylariaceae</taxon>
        <taxon>Xylaria</taxon>
    </lineage>
</organism>
<keyword evidence="6 9" id="KW-1133">Transmembrane helix</keyword>
<evidence type="ECO:0000313" key="12">
    <source>
        <dbReference type="Proteomes" id="UP000286045"/>
    </source>
</evidence>
<dbReference type="PANTHER" id="PTHR48022:SF83">
    <property type="entry name" value="MAJOR FACILITATOR SUPERFAMILY (MFS) PROFILE DOMAIN-CONTAINING PROTEIN"/>
    <property type="match status" value="1"/>
</dbReference>
<feature type="domain" description="Major facilitator superfamily (MFS) profile" evidence="10">
    <location>
        <begin position="51"/>
        <end position="493"/>
    </location>
</feature>
<evidence type="ECO:0000259" key="10">
    <source>
        <dbReference type="PROSITE" id="PS50850"/>
    </source>
</evidence>
<feature type="transmembrane region" description="Helical" evidence="9">
    <location>
        <begin position="153"/>
        <end position="175"/>
    </location>
</feature>
<comment type="caution">
    <text evidence="11">The sequence shown here is derived from an EMBL/GenBank/DDBJ whole genome shotgun (WGS) entry which is preliminary data.</text>
</comment>
<feature type="transmembrane region" description="Helical" evidence="9">
    <location>
        <begin position="96"/>
        <end position="117"/>
    </location>
</feature>
<keyword evidence="3" id="KW-0813">Transport</keyword>
<protein>
    <recommendedName>
        <fullName evidence="10">Major facilitator superfamily (MFS) profile domain-containing protein</fullName>
    </recommendedName>
</protein>
<dbReference type="InterPro" id="IPR020846">
    <property type="entry name" value="MFS_dom"/>
</dbReference>
<name>A0A439CXC8_9PEZI</name>
<keyword evidence="4" id="KW-0762">Sugar transport</keyword>
<keyword evidence="12" id="KW-1185">Reference proteome</keyword>
<dbReference type="AlphaFoldDB" id="A0A439CXC8"/>
<evidence type="ECO:0000256" key="5">
    <source>
        <dbReference type="ARBA" id="ARBA00022692"/>
    </source>
</evidence>
<feature type="transmembrane region" description="Helical" evidence="9">
    <location>
        <begin position="307"/>
        <end position="331"/>
    </location>
</feature>
<feature type="transmembrane region" description="Helical" evidence="9">
    <location>
        <begin position="226"/>
        <end position="247"/>
    </location>
</feature>
<feature type="transmembrane region" description="Helical" evidence="9">
    <location>
        <begin position="343"/>
        <end position="363"/>
    </location>
</feature>
<feature type="region of interest" description="Disordered" evidence="8">
    <location>
        <begin position="1"/>
        <end position="25"/>
    </location>
</feature>
<dbReference type="Gene3D" id="1.20.1250.20">
    <property type="entry name" value="MFS general substrate transporter like domains"/>
    <property type="match status" value="1"/>
</dbReference>
<evidence type="ECO:0000313" key="11">
    <source>
        <dbReference type="EMBL" id="RWA06778.1"/>
    </source>
</evidence>
<dbReference type="PROSITE" id="PS50850">
    <property type="entry name" value="MFS"/>
    <property type="match status" value="1"/>
</dbReference>
<evidence type="ECO:0000256" key="1">
    <source>
        <dbReference type="ARBA" id="ARBA00004141"/>
    </source>
</evidence>
<feature type="transmembrane region" description="Helical" evidence="9">
    <location>
        <begin position="187"/>
        <end position="206"/>
    </location>
</feature>
<gene>
    <name evidence="11" type="ORF">EKO27_g8324</name>
</gene>
<dbReference type="Proteomes" id="UP000286045">
    <property type="component" value="Unassembled WGS sequence"/>
</dbReference>
<sequence length="765" mass="83299">MEEPSSRPAQGATAEPSEKAHDTSEAYQAWKAEQTEDFWESIKANKRAVLWSMAISISIIMEGYDTALINSFYGYPAFQRKYGEYVPELQSYQLSGAWQAGLGDGQIVGLIIGAFINGWASSRFGYKKTVLVSLAVLNATLFALFFAPSVSVLLVGQILNAIPLGVFATTAPAYASEVAPLALRGHLAVYVNLCFAIGQLIANGVLQGLVDNPTQWAYRIPFALQWIWPLPLIIILSFAPESPWFLVKMGRYTEAKSVLRRLADKSDADVHATVAQMTYTIELEDELEAGTSYLDCLRGVDLRRTEIACIAWAGQVLSGAILAYSATYFFLAAGLAVDDAFKIGVGTNALSFLGSVLSWALMIRLGRRTIYLAGIVTLTAIMLVIGVVSVSTKTVASVWAQASLLLIWHFVYSLTIGPIAFAIVAEISAVRLRAKTVVLARSVYNVALIVAAVLGPYMINPSEWNWQGKSGFFWAGLAALTAVWAFFRLPESKGRSYEELDLLFAQRASARRFKSTMVKVPLVERIIQYGSSNVTILACKADSTSLSWEITDFEWRTGYTVWSYSVGVGPAPPPPPTQFYNCGEAMLRMNITRIDTGPGTTAVSAYTQEQVIPCVEQTNDAKLANMTDLTDYNPGPWGPPPPSPHWFTCDIDNQLFIFPNGSVDPWASATQLDNVTTQIRMDPVKMTLEIGQSWACDDGGSGGQFELTGMADLPPLACRGRSNLESNANFLINSPVMHGNGYGAQVLNGSVCTGPAFVIKAHISR</sequence>